<keyword evidence="5" id="KW-0274">FAD</keyword>
<keyword evidence="6" id="KW-0560">Oxidoreductase</keyword>
<sequence>MIKVAVLGAGINGLSCAVKIKEKYPLIDVVVIANDFSPNTTGDGSGGLWNPYLCGSTPQQLLCKWGVETYEYLHNLWLNDGCDISLLPMYELHRKEKDLPVHDWANREDANIIFMKIL</sequence>
<evidence type="ECO:0000259" key="7">
    <source>
        <dbReference type="Pfam" id="PF01266"/>
    </source>
</evidence>
<dbReference type="Pfam" id="PF01266">
    <property type="entry name" value="DAO"/>
    <property type="match status" value="1"/>
</dbReference>
<evidence type="ECO:0000256" key="3">
    <source>
        <dbReference type="ARBA" id="ARBA00006730"/>
    </source>
</evidence>
<dbReference type="InterPro" id="IPR006076">
    <property type="entry name" value="FAD-dep_OxRdtase"/>
</dbReference>
<feature type="domain" description="FAD dependent oxidoreductase" evidence="7">
    <location>
        <begin position="3"/>
        <end position="106"/>
    </location>
</feature>
<evidence type="ECO:0000256" key="1">
    <source>
        <dbReference type="ARBA" id="ARBA00001974"/>
    </source>
</evidence>
<dbReference type="InterPro" id="IPR023209">
    <property type="entry name" value="DAO"/>
</dbReference>
<accession>A0AAU9TLZ0</accession>
<dbReference type="PANTHER" id="PTHR11530">
    <property type="entry name" value="D-AMINO ACID OXIDASE"/>
    <property type="match status" value="1"/>
</dbReference>
<keyword evidence="4" id="KW-0285">Flavoprotein</keyword>
<evidence type="ECO:0000256" key="5">
    <source>
        <dbReference type="ARBA" id="ARBA00022827"/>
    </source>
</evidence>
<dbReference type="GO" id="GO:0003884">
    <property type="term" value="F:D-amino-acid oxidase activity"/>
    <property type="evidence" value="ECO:0007669"/>
    <property type="project" value="InterPro"/>
</dbReference>
<proteinExistence type="inferred from homology"/>
<dbReference type="GO" id="GO:0071949">
    <property type="term" value="F:FAD binding"/>
    <property type="evidence" value="ECO:0007669"/>
    <property type="project" value="InterPro"/>
</dbReference>
<dbReference type="AlphaFoldDB" id="A0AAU9TLZ0"/>
<reference evidence="8" key="1">
    <citation type="submission" date="2022-03" db="EMBL/GenBank/DDBJ databases">
        <authorList>
            <person name="Tunstrom K."/>
        </authorList>
    </citation>
    <scope>NUCLEOTIDE SEQUENCE</scope>
</reference>
<dbReference type="EMBL" id="CAKOGL010000006">
    <property type="protein sequence ID" value="CAH2087222.1"/>
    <property type="molecule type" value="Genomic_DNA"/>
</dbReference>
<comment type="similarity">
    <text evidence="3">Belongs to the DAMOX/DASOX family.</text>
</comment>
<dbReference type="Gene3D" id="3.40.50.720">
    <property type="entry name" value="NAD(P)-binding Rossmann-like Domain"/>
    <property type="match status" value="1"/>
</dbReference>
<evidence type="ECO:0000313" key="9">
    <source>
        <dbReference type="Proteomes" id="UP001153954"/>
    </source>
</evidence>
<comment type="cofactor">
    <cofactor evidence="1">
        <name>FAD</name>
        <dbReference type="ChEBI" id="CHEBI:57692"/>
    </cofactor>
</comment>
<name>A0AAU9TLZ0_EUPED</name>
<gene>
    <name evidence="8" type="ORF">EEDITHA_LOCUS3508</name>
</gene>
<dbReference type="Proteomes" id="UP001153954">
    <property type="component" value="Unassembled WGS sequence"/>
</dbReference>
<protein>
    <recommendedName>
        <fullName evidence="7">FAD dependent oxidoreductase domain-containing protein</fullName>
    </recommendedName>
</protein>
<dbReference type="SUPFAM" id="SSF51971">
    <property type="entry name" value="Nucleotide-binding domain"/>
    <property type="match status" value="1"/>
</dbReference>
<dbReference type="GO" id="GO:0019478">
    <property type="term" value="P:D-amino acid catabolic process"/>
    <property type="evidence" value="ECO:0007669"/>
    <property type="project" value="TreeGrafter"/>
</dbReference>
<comment type="subcellular location">
    <subcellularLocation>
        <location evidence="2">Peroxisome matrix</location>
    </subcellularLocation>
</comment>
<evidence type="ECO:0000256" key="6">
    <source>
        <dbReference type="ARBA" id="ARBA00023002"/>
    </source>
</evidence>
<dbReference type="GO" id="GO:0005782">
    <property type="term" value="C:peroxisomal matrix"/>
    <property type="evidence" value="ECO:0007669"/>
    <property type="project" value="UniProtKB-SubCell"/>
</dbReference>
<evidence type="ECO:0000256" key="2">
    <source>
        <dbReference type="ARBA" id="ARBA00004253"/>
    </source>
</evidence>
<keyword evidence="9" id="KW-1185">Reference proteome</keyword>
<evidence type="ECO:0000313" key="8">
    <source>
        <dbReference type="EMBL" id="CAH2087222.1"/>
    </source>
</evidence>
<dbReference type="PANTHER" id="PTHR11530:SF11">
    <property type="entry name" value="D-ASPARTATE OXIDASE"/>
    <property type="match status" value="1"/>
</dbReference>
<evidence type="ECO:0000256" key="4">
    <source>
        <dbReference type="ARBA" id="ARBA00022630"/>
    </source>
</evidence>
<organism evidence="8 9">
    <name type="scientific">Euphydryas editha</name>
    <name type="common">Edith's checkerspot</name>
    <dbReference type="NCBI Taxonomy" id="104508"/>
    <lineage>
        <taxon>Eukaryota</taxon>
        <taxon>Metazoa</taxon>
        <taxon>Ecdysozoa</taxon>
        <taxon>Arthropoda</taxon>
        <taxon>Hexapoda</taxon>
        <taxon>Insecta</taxon>
        <taxon>Pterygota</taxon>
        <taxon>Neoptera</taxon>
        <taxon>Endopterygota</taxon>
        <taxon>Lepidoptera</taxon>
        <taxon>Glossata</taxon>
        <taxon>Ditrysia</taxon>
        <taxon>Papilionoidea</taxon>
        <taxon>Nymphalidae</taxon>
        <taxon>Nymphalinae</taxon>
        <taxon>Euphydryas</taxon>
    </lineage>
</organism>
<comment type="caution">
    <text evidence="8">The sequence shown here is derived from an EMBL/GenBank/DDBJ whole genome shotgun (WGS) entry which is preliminary data.</text>
</comment>